<dbReference type="eggNOG" id="COG0712">
    <property type="taxonomic scope" value="Bacteria"/>
</dbReference>
<name>A0A239SVX5_9STRE</name>
<evidence type="ECO:0000256" key="1">
    <source>
        <dbReference type="ARBA" id="ARBA00004370"/>
    </source>
</evidence>
<gene>
    <name evidence="8" type="primary">atpH</name>
    <name evidence="8" type="ORF">SAMEA4412692_01305</name>
</gene>
<keyword evidence="2" id="KW-0813">Transport</keyword>
<dbReference type="NCBIfam" id="NF004401">
    <property type="entry name" value="PRK05758.2-1"/>
    <property type="match status" value="1"/>
</dbReference>
<keyword evidence="9" id="KW-1185">Reference proteome</keyword>
<dbReference type="GO" id="GO:0016787">
    <property type="term" value="F:hydrolase activity"/>
    <property type="evidence" value="ECO:0007669"/>
    <property type="project" value="UniProtKB-KW"/>
</dbReference>
<dbReference type="GO" id="GO:0016020">
    <property type="term" value="C:membrane"/>
    <property type="evidence" value="ECO:0007669"/>
    <property type="project" value="UniProtKB-SubCell"/>
</dbReference>
<reference evidence="8 9" key="1">
    <citation type="submission" date="2017-06" db="EMBL/GenBank/DDBJ databases">
        <authorList>
            <consortium name="Pathogen Informatics"/>
        </authorList>
    </citation>
    <scope>NUCLEOTIDE SEQUENCE [LARGE SCALE GENOMIC DNA]</scope>
    <source>
        <strain evidence="8 9">NCTC13788</strain>
    </source>
</reference>
<dbReference type="GO" id="GO:0046933">
    <property type="term" value="F:proton-transporting ATP synthase activity, rotational mechanism"/>
    <property type="evidence" value="ECO:0007669"/>
    <property type="project" value="InterPro"/>
</dbReference>
<proteinExistence type="predicted"/>
<evidence type="ECO:0000256" key="6">
    <source>
        <dbReference type="ARBA" id="ARBA00023136"/>
    </source>
</evidence>
<keyword evidence="5" id="KW-0406">Ion transport</keyword>
<dbReference type="PRINTS" id="PR00125">
    <property type="entry name" value="ATPASEDELTA"/>
</dbReference>
<organism evidence="8 9">
    <name type="scientific">Streptococcus merionis</name>
    <dbReference type="NCBI Taxonomy" id="400065"/>
    <lineage>
        <taxon>Bacteria</taxon>
        <taxon>Bacillati</taxon>
        <taxon>Bacillota</taxon>
        <taxon>Bacilli</taxon>
        <taxon>Lactobacillales</taxon>
        <taxon>Streptococcaceae</taxon>
        <taxon>Streptococcus</taxon>
    </lineage>
</organism>
<evidence type="ECO:0000256" key="7">
    <source>
        <dbReference type="ARBA" id="ARBA00023310"/>
    </source>
</evidence>
<dbReference type="KEGG" id="smen:SAMEA4412692_1305"/>
<protein>
    <submittedName>
        <fullName evidence="8">F0F1 ATP synthase subunit delta</fullName>
        <ecNumber evidence="8">3.6.3.14</ecNumber>
    </submittedName>
</protein>
<sequence length="178" mass="20356">MEANRYEQALSYSQRLVREARTSGNLASFFKEVGQVLSVFDQQHLEKFFANNTIPEKDKENILHLFQQEVSPILATFFDQIILKKEYDLVYVSLAEVVHHSQAAMGQYDMKVSTVVPLTSSQKLQLIAKTEGLLGLKVRRVIEEIKPEILGGFIVEVNHKVIDASVRHQLQNVQNEMK</sequence>
<dbReference type="EMBL" id="LT906439">
    <property type="protein sequence ID" value="SNU88988.1"/>
    <property type="molecule type" value="Genomic_DNA"/>
</dbReference>
<dbReference type="AlphaFoldDB" id="A0A239SVX5"/>
<dbReference type="OrthoDB" id="9802471at2"/>
<accession>A0A239SVX5</accession>
<evidence type="ECO:0000256" key="3">
    <source>
        <dbReference type="ARBA" id="ARBA00022475"/>
    </source>
</evidence>
<keyword evidence="4" id="KW-0375">Hydrogen ion transport</keyword>
<evidence type="ECO:0000256" key="4">
    <source>
        <dbReference type="ARBA" id="ARBA00022781"/>
    </source>
</evidence>
<comment type="subcellular location">
    <subcellularLocation>
        <location evidence="1">Membrane</location>
    </subcellularLocation>
</comment>
<keyword evidence="8" id="KW-0378">Hydrolase</keyword>
<dbReference type="Pfam" id="PF00213">
    <property type="entry name" value="OSCP"/>
    <property type="match status" value="1"/>
</dbReference>
<dbReference type="PANTHER" id="PTHR11910">
    <property type="entry name" value="ATP SYNTHASE DELTA CHAIN"/>
    <property type="match status" value="1"/>
</dbReference>
<dbReference type="SUPFAM" id="SSF47928">
    <property type="entry name" value="N-terminal domain of the delta subunit of the F1F0-ATP synthase"/>
    <property type="match status" value="1"/>
</dbReference>
<evidence type="ECO:0000256" key="2">
    <source>
        <dbReference type="ARBA" id="ARBA00022448"/>
    </source>
</evidence>
<dbReference type="InterPro" id="IPR026015">
    <property type="entry name" value="ATP_synth_OSCP/delta_N_sf"/>
</dbReference>
<keyword evidence="6" id="KW-0472">Membrane</keyword>
<dbReference type="NCBIfam" id="TIGR01145">
    <property type="entry name" value="ATP_synt_delta"/>
    <property type="match status" value="1"/>
</dbReference>
<evidence type="ECO:0000313" key="9">
    <source>
        <dbReference type="Proteomes" id="UP000215185"/>
    </source>
</evidence>
<keyword evidence="3" id="KW-1003">Cell membrane</keyword>
<evidence type="ECO:0000256" key="5">
    <source>
        <dbReference type="ARBA" id="ARBA00023065"/>
    </source>
</evidence>
<dbReference type="EC" id="3.6.3.14" evidence="8"/>
<dbReference type="InterPro" id="IPR000711">
    <property type="entry name" value="ATPase_OSCP/dsu"/>
</dbReference>
<dbReference type="RefSeq" id="WP_018373239.1">
    <property type="nucleotide sequence ID" value="NZ_JBCLRV010000005.1"/>
</dbReference>
<dbReference type="Proteomes" id="UP000215185">
    <property type="component" value="Chromosome 1"/>
</dbReference>
<evidence type="ECO:0000313" key="8">
    <source>
        <dbReference type="EMBL" id="SNU88988.1"/>
    </source>
</evidence>
<dbReference type="Gene3D" id="1.10.520.20">
    <property type="entry name" value="N-terminal domain of the delta subunit of the F1F0-ATP synthase"/>
    <property type="match status" value="1"/>
</dbReference>
<dbReference type="STRING" id="1123308.GCA_000380085_00669"/>
<keyword evidence="7" id="KW-0066">ATP synthesis</keyword>